<proteinExistence type="predicted"/>
<dbReference type="Proteomes" id="UP000310158">
    <property type="component" value="Unassembled WGS sequence"/>
</dbReference>
<reference evidence="1 2" key="1">
    <citation type="submission" date="2019-02" db="EMBL/GenBank/DDBJ databases">
        <title>Genome sequencing of the rare red list fungi Bondarzewia mesenterica.</title>
        <authorList>
            <person name="Buettner E."/>
            <person name="Kellner H."/>
        </authorList>
    </citation>
    <scope>NUCLEOTIDE SEQUENCE [LARGE SCALE GENOMIC DNA]</scope>
    <source>
        <strain evidence="1 2">DSM 108281</strain>
    </source>
</reference>
<protein>
    <recommendedName>
        <fullName evidence="3">Lipid droplet-associated perilipin protein</fullName>
    </recommendedName>
</protein>
<sequence length="336" mass="36118">MATETQSPPTPEITVISRVASIPLVNDSLAAAYSTVSSNPYTLQVYNTAHAISSSAVRYSEPLASRLAPLIVRADGFANKAVDAVEQRYPYPFKTPTGEIYNDLKGSADHAKGYATKTLDDKVKNPAVAVAQGIDQRFAPLVDYFAVAVSRIHQNATGESSSPAASSDAKYQYQRAYALSVDLKDQIYVYSNDQIKHLQQQNALVQKAIETGQNISNLASSSVVVVQNKVHNLSDTMVQELHKIQTSTASLPAHLQSSFKPLSDALGATITDLSSVLKSDLPMNEKVGKLGVTVQERVQPVLEAARTKVQETIHAISTRAEGAKAQAKENANGADH</sequence>
<dbReference type="EMBL" id="SGPL01000100">
    <property type="protein sequence ID" value="THH17701.1"/>
    <property type="molecule type" value="Genomic_DNA"/>
</dbReference>
<dbReference type="PANTHER" id="PTHR14024">
    <property type="entry name" value="PERILIPIN"/>
    <property type="match status" value="1"/>
</dbReference>
<name>A0A4S4M0P0_9AGAM</name>
<gene>
    <name evidence="1" type="ORF">EW146_g3169</name>
</gene>
<evidence type="ECO:0000313" key="1">
    <source>
        <dbReference type="EMBL" id="THH17701.1"/>
    </source>
</evidence>
<keyword evidence="2" id="KW-1185">Reference proteome</keyword>
<evidence type="ECO:0000313" key="2">
    <source>
        <dbReference type="Proteomes" id="UP000310158"/>
    </source>
</evidence>
<organism evidence="1 2">
    <name type="scientific">Bondarzewia mesenterica</name>
    <dbReference type="NCBI Taxonomy" id="1095465"/>
    <lineage>
        <taxon>Eukaryota</taxon>
        <taxon>Fungi</taxon>
        <taxon>Dikarya</taxon>
        <taxon>Basidiomycota</taxon>
        <taxon>Agaricomycotina</taxon>
        <taxon>Agaricomycetes</taxon>
        <taxon>Russulales</taxon>
        <taxon>Bondarzewiaceae</taxon>
        <taxon>Bondarzewia</taxon>
    </lineage>
</organism>
<dbReference type="GO" id="GO:0005829">
    <property type="term" value="C:cytosol"/>
    <property type="evidence" value="ECO:0007669"/>
    <property type="project" value="TreeGrafter"/>
</dbReference>
<dbReference type="GO" id="GO:0005811">
    <property type="term" value="C:lipid droplet"/>
    <property type="evidence" value="ECO:0007669"/>
    <property type="project" value="TreeGrafter"/>
</dbReference>
<accession>A0A4S4M0P0</accession>
<evidence type="ECO:0008006" key="3">
    <source>
        <dbReference type="Google" id="ProtNLM"/>
    </source>
</evidence>
<dbReference type="PANTHER" id="PTHR14024:SF49">
    <property type="entry name" value="LIPID STORAGE DROPLETS SURFACE-BINDING PROTEIN 1"/>
    <property type="match status" value="1"/>
</dbReference>
<dbReference type="GO" id="GO:0019915">
    <property type="term" value="P:lipid storage"/>
    <property type="evidence" value="ECO:0007669"/>
    <property type="project" value="TreeGrafter"/>
</dbReference>
<dbReference type="AlphaFoldDB" id="A0A4S4M0P0"/>
<comment type="caution">
    <text evidence="1">The sequence shown here is derived from an EMBL/GenBank/DDBJ whole genome shotgun (WGS) entry which is preliminary data.</text>
</comment>
<dbReference type="OrthoDB" id="376826at2759"/>
<dbReference type="GO" id="GO:0010890">
    <property type="term" value="P:positive regulation of triglyceride storage"/>
    <property type="evidence" value="ECO:0007669"/>
    <property type="project" value="TreeGrafter"/>
</dbReference>